<dbReference type="EMBL" id="FNFO01000005">
    <property type="protein sequence ID" value="SDL35214.1"/>
    <property type="molecule type" value="Genomic_DNA"/>
</dbReference>
<dbReference type="AlphaFoldDB" id="A0A1G9JDM6"/>
<proteinExistence type="predicted"/>
<evidence type="ECO:0000313" key="2">
    <source>
        <dbReference type="Proteomes" id="UP000198510"/>
    </source>
</evidence>
<dbReference type="RefSeq" id="WP_089683423.1">
    <property type="nucleotide sequence ID" value="NZ_FNFO01000005.1"/>
</dbReference>
<organism evidence="1 2">
    <name type="scientific">Catalinimonas alkaloidigena</name>
    <dbReference type="NCBI Taxonomy" id="1075417"/>
    <lineage>
        <taxon>Bacteria</taxon>
        <taxon>Pseudomonadati</taxon>
        <taxon>Bacteroidota</taxon>
        <taxon>Cytophagia</taxon>
        <taxon>Cytophagales</taxon>
        <taxon>Catalimonadaceae</taxon>
        <taxon>Catalinimonas</taxon>
    </lineage>
</organism>
<dbReference type="Proteomes" id="UP000198510">
    <property type="component" value="Unassembled WGS sequence"/>
</dbReference>
<sequence>MKISFHPVLTQAESTFRSVVSPHDDDLLNSYIRNKFKLPELQKGSLEKYEKPYELGVIDWVSVSPSFRFDFINHSNEEVKRVLKGMPYRLHELVYVSIRFWEPVVKMRFEDFVEYWEELLFASSSSLLVINEMGELVIALIERKDKVYSNFEFEGCESMKQYISPNAINKNG</sequence>
<name>A0A1G9JDM6_9BACT</name>
<protein>
    <submittedName>
        <fullName evidence="1">Uncharacterized protein</fullName>
    </submittedName>
</protein>
<gene>
    <name evidence="1" type="ORF">SAMN05421823_105275</name>
</gene>
<reference evidence="1 2" key="1">
    <citation type="submission" date="2016-10" db="EMBL/GenBank/DDBJ databases">
        <authorList>
            <person name="de Groot N.N."/>
        </authorList>
    </citation>
    <scope>NUCLEOTIDE SEQUENCE [LARGE SCALE GENOMIC DNA]</scope>
    <source>
        <strain evidence="1 2">DSM 25186</strain>
    </source>
</reference>
<accession>A0A1G9JDM6</accession>
<keyword evidence="2" id="KW-1185">Reference proteome</keyword>
<evidence type="ECO:0000313" key="1">
    <source>
        <dbReference type="EMBL" id="SDL35214.1"/>
    </source>
</evidence>